<feature type="compositionally biased region" description="Acidic residues" evidence="1">
    <location>
        <begin position="16"/>
        <end position="42"/>
    </location>
</feature>
<evidence type="ECO:0000313" key="2">
    <source>
        <dbReference type="EMBL" id="KAJ9142963.1"/>
    </source>
</evidence>
<sequence length="414" mass="45900">MDPLDYALFFNTGIDGTDENDLSDDDDDDDLFGDGDLGDFEELPPVDTIAALPPLTLPQAPTPPLEPQTAAEAPQLTLPQIPPPPFSGSYGSVTRASYPNPTPFPPPTSPANPARPGQYLPVANQTSPVAYDHGMPLSGQVLPGSVARPQGTQWYPAVQSWVEDKTLEFRGYIAYSEDVADVKTIYTTLNNGSGRTQVPPCTDIPQTNEEKRKLVYRLFVAIRDTDDVIDTRRAVQSRDERGKPITGQWDFEDSCSVGRVKKMSSFEIELLAWELLEAIIEAQQGYVGFSPWAKDWKYERYDTFSERFNAVLREVKISKSLLIGMCDVPWLNRIAAAPFDEVSKKVSNGISNGEKNNDLMAYRQMKNGQAPKRASRAPVSTAAMAEIERITQRKAAKRKASSSDDHQGVKKRRQ</sequence>
<feature type="region of interest" description="Disordered" evidence="1">
    <location>
        <begin position="12"/>
        <end position="42"/>
    </location>
</feature>
<accession>A0AA38VNM4</accession>
<evidence type="ECO:0000256" key="1">
    <source>
        <dbReference type="SAM" id="MobiDB-lite"/>
    </source>
</evidence>
<keyword evidence="3" id="KW-1185">Reference proteome</keyword>
<reference evidence="2" key="1">
    <citation type="submission" date="2022-07" db="EMBL/GenBank/DDBJ databases">
        <title>Fungi with potential for degradation of polypropylene.</title>
        <authorList>
            <person name="Gostincar C."/>
        </authorList>
    </citation>
    <scope>NUCLEOTIDE SEQUENCE</scope>
    <source>
        <strain evidence="2">EXF-13308</strain>
    </source>
</reference>
<organism evidence="2 3">
    <name type="scientific">Pleurostoma richardsiae</name>
    <dbReference type="NCBI Taxonomy" id="41990"/>
    <lineage>
        <taxon>Eukaryota</taxon>
        <taxon>Fungi</taxon>
        <taxon>Dikarya</taxon>
        <taxon>Ascomycota</taxon>
        <taxon>Pezizomycotina</taxon>
        <taxon>Sordariomycetes</taxon>
        <taxon>Sordariomycetidae</taxon>
        <taxon>Calosphaeriales</taxon>
        <taxon>Pleurostomataceae</taxon>
        <taxon>Pleurostoma</taxon>
    </lineage>
</organism>
<dbReference type="EMBL" id="JANBVO010000020">
    <property type="protein sequence ID" value="KAJ9142963.1"/>
    <property type="molecule type" value="Genomic_DNA"/>
</dbReference>
<dbReference type="Proteomes" id="UP001174694">
    <property type="component" value="Unassembled WGS sequence"/>
</dbReference>
<feature type="compositionally biased region" description="Pro residues" evidence="1">
    <location>
        <begin position="100"/>
        <end position="110"/>
    </location>
</feature>
<feature type="region of interest" description="Disordered" evidence="1">
    <location>
        <begin position="390"/>
        <end position="414"/>
    </location>
</feature>
<gene>
    <name evidence="2" type="ORF">NKR23_g6850</name>
</gene>
<comment type="caution">
    <text evidence="2">The sequence shown here is derived from an EMBL/GenBank/DDBJ whole genome shotgun (WGS) entry which is preliminary data.</text>
</comment>
<feature type="region of interest" description="Disordered" evidence="1">
    <location>
        <begin position="76"/>
        <end position="112"/>
    </location>
</feature>
<evidence type="ECO:0000313" key="3">
    <source>
        <dbReference type="Proteomes" id="UP001174694"/>
    </source>
</evidence>
<proteinExistence type="predicted"/>
<protein>
    <submittedName>
        <fullName evidence="2">Uncharacterized protein</fullName>
    </submittedName>
</protein>
<dbReference type="AlphaFoldDB" id="A0AA38VNM4"/>
<feature type="region of interest" description="Disordered" evidence="1">
    <location>
        <begin position="52"/>
        <end position="71"/>
    </location>
</feature>
<name>A0AA38VNM4_9PEZI</name>